<comment type="caution">
    <text evidence="1">The sequence shown here is derived from an EMBL/GenBank/DDBJ whole genome shotgun (WGS) entry which is preliminary data.</text>
</comment>
<protein>
    <submittedName>
        <fullName evidence="1">15469_t:CDS:1</fullName>
    </submittedName>
</protein>
<dbReference type="EMBL" id="CAJVQC010009651">
    <property type="protein sequence ID" value="CAG8607413.1"/>
    <property type="molecule type" value="Genomic_DNA"/>
</dbReference>
<keyword evidence="2" id="KW-1185">Reference proteome</keyword>
<accession>A0ACA9MQD3</accession>
<evidence type="ECO:0000313" key="2">
    <source>
        <dbReference type="Proteomes" id="UP000789920"/>
    </source>
</evidence>
<name>A0ACA9MQD3_9GLOM</name>
<reference evidence="1" key="1">
    <citation type="submission" date="2021-06" db="EMBL/GenBank/DDBJ databases">
        <authorList>
            <person name="Kallberg Y."/>
            <person name="Tangrot J."/>
            <person name="Rosling A."/>
        </authorList>
    </citation>
    <scope>NUCLEOTIDE SEQUENCE</scope>
    <source>
        <strain evidence="1">MA461A</strain>
    </source>
</reference>
<evidence type="ECO:0000313" key="1">
    <source>
        <dbReference type="EMBL" id="CAG8607413.1"/>
    </source>
</evidence>
<organism evidence="1 2">
    <name type="scientific">Racocetra persica</name>
    <dbReference type="NCBI Taxonomy" id="160502"/>
    <lineage>
        <taxon>Eukaryota</taxon>
        <taxon>Fungi</taxon>
        <taxon>Fungi incertae sedis</taxon>
        <taxon>Mucoromycota</taxon>
        <taxon>Glomeromycotina</taxon>
        <taxon>Glomeromycetes</taxon>
        <taxon>Diversisporales</taxon>
        <taxon>Gigasporaceae</taxon>
        <taxon>Racocetra</taxon>
    </lineage>
</organism>
<gene>
    <name evidence="1" type="ORF">RPERSI_LOCUS6163</name>
</gene>
<dbReference type="Proteomes" id="UP000789920">
    <property type="component" value="Unassembled WGS sequence"/>
</dbReference>
<sequence>MPMQYINIYEKCWSPDPSLRPEISEIFNGLKNLNEEPKYTEKDIPSTENLSYRYHFDVENLPDIVIQQDGNSTNEMQLCNFLTELDLSIISDTFSPLIEETYQIENFWKSYDNIQLNKRTCKKLGICIIDAVYNVKRLPYLDRYDDFFTLDNYMSFYKFLQNLKVIKSFIEDISQIRRLKSFIQEIDSGISLERLKDEYVKLLKEFHESTLSLGFNIQVDNNINDINKDIEETKKFIQAFECNFEDNSIFHFIDKISADIQNIANHKLVENEIIQESYNSEIVKYIKFSPPEVKSLSVQMALLKNLKGLVNISKFYGIKHESQMEITIAVEWSQYGDLMAYYKAYKLNTPLKLKFALEICNGLVFLNSMNRENLMGVGYIVPEIFHRNTRTHTQQSSTYLHEGYEYGFKSEVYSFGVLLWELAHEKPPYMHCDFDKINHSLYSNYLLKNFDKSLVPKKYVDISIK</sequence>
<proteinExistence type="predicted"/>
<feature type="non-terminal residue" evidence="1">
    <location>
        <position position="465"/>
    </location>
</feature>